<name>A0A1L8CJJ9_9PROT</name>
<protein>
    <submittedName>
        <fullName evidence="2">Uncharacterized protein</fullName>
    </submittedName>
</protein>
<comment type="caution">
    <text evidence="2">The sequence shown here is derived from an EMBL/GenBank/DDBJ whole genome shotgun (WGS) entry which is preliminary data.</text>
</comment>
<dbReference type="RefSeq" id="WP_072658304.1">
    <property type="nucleotide sequence ID" value="NZ_BDFD01000001.1"/>
</dbReference>
<dbReference type="Proteomes" id="UP000231632">
    <property type="component" value="Unassembled WGS sequence"/>
</dbReference>
<dbReference type="EMBL" id="BDFD01000001">
    <property type="protein sequence ID" value="GAV19098.1"/>
    <property type="molecule type" value="Genomic_DNA"/>
</dbReference>
<accession>A0A1L8CJJ9</accession>
<gene>
    <name evidence="2" type="ORF">MMIC_P0027</name>
</gene>
<proteinExistence type="predicted"/>
<keyword evidence="3" id="KW-1185">Reference proteome</keyword>
<evidence type="ECO:0000256" key="1">
    <source>
        <dbReference type="SAM" id="MobiDB-lite"/>
    </source>
</evidence>
<sequence>MIILPVSTPVASIDQSHVNQTQLNHTRSLEDSRIATDTVKISAEAQHLSSSLVNDKAAPSGNDAARAIIADAKKALQEPPKVDVPKNPATQTPESNRIDVLS</sequence>
<evidence type="ECO:0000313" key="2">
    <source>
        <dbReference type="EMBL" id="GAV19098.1"/>
    </source>
</evidence>
<reference evidence="2 3" key="1">
    <citation type="journal article" date="2017" name="Arch. Microbiol.">
        <title>Mariprofundus micogutta sp. nov., a novel iron-oxidizing zetaproteobacterium isolated from a deep-sea hydrothermal field at the Bayonnaise knoll of the Izu-Ogasawara arc, and a description of Mariprofundales ord. nov. and Zetaproteobacteria classis nov.</title>
        <authorList>
            <person name="Makita H."/>
            <person name="Tanaka E."/>
            <person name="Mitsunobu S."/>
            <person name="Miyazaki M."/>
            <person name="Nunoura T."/>
            <person name="Uematsu K."/>
            <person name="Takaki Y."/>
            <person name="Nishi S."/>
            <person name="Shimamura S."/>
            <person name="Takai K."/>
        </authorList>
    </citation>
    <scope>NUCLEOTIDE SEQUENCE [LARGE SCALE GENOMIC DNA]</scope>
    <source>
        <strain evidence="2 3">ET2</strain>
    </source>
</reference>
<organism evidence="2 3">
    <name type="scientific">Mariprofundus micogutta</name>
    <dbReference type="NCBI Taxonomy" id="1921010"/>
    <lineage>
        <taxon>Bacteria</taxon>
        <taxon>Pseudomonadati</taxon>
        <taxon>Pseudomonadota</taxon>
        <taxon>Candidatius Mariprofundia</taxon>
        <taxon>Mariprofundales</taxon>
        <taxon>Mariprofundaceae</taxon>
        <taxon>Mariprofundus</taxon>
    </lineage>
</organism>
<feature type="region of interest" description="Disordered" evidence="1">
    <location>
        <begin position="76"/>
        <end position="102"/>
    </location>
</feature>
<evidence type="ECO:0000313" key="3">
    <source>
        <dbReference type="Proteomes" id="UP000231632"/>
    </source>
</evidence>
<dbReference type="AlphaFoldDB" id="A0A1L8CJJ9"/>